<keyword evidence="1" id="KW-0472">Membrane</keyword>
<proteinExistence type="predicted"/>
<evidence type="ECO:0000313" key="2">
    <source>
        <dbReference type="EMBL" id="SQD92650.1"/>
    </source>
</evidence>
<evidence type="ECO:0000313" key="3">
    <source>
        <dbReference type="Proteomes" id="UP000249818"/>
    </source>
</evidence>
<feature type="transmembrane region" description="Helical" evidence="1">
    <location>
        <begin position="82"/>
        <end position="102"/>
    </location>
</feature>
<name>A0A2X3L1I7_9BACT</name>
<dbReference type="EMBL" id="LS483254">
    <property type="protein sequence ID" value="SQD92650.1"/>
    <property type="molecule type" value="Genomic_DNA"/>
</dbReference>
<evidence type="ECO:0000256" key="1">
    <source>
        <dbReference type="SAM" id="Phobius"/>
    </source>
</evidence>
<keyword evidence="3" id="KW-1185">Reference proteome</keyword>
<dbReference type="AlphaFoldDB" id="A0A2X3L1I7"/>
<accession>A0A2X3L1I7</accession>
<dbReference type="KEGG" id="bana:BARAN1_0626"/>
<protein>
    <recommendedName>
        <fullName evidence="4">VanZ-like domain-containing protein</fullName>
    </recommendedName>
</protein>
<sequence length="147" mass="15714">MGQGVDAVTARVKGEAWKRIARPVTLGYMGFLAYMSLGRAYPPMLDRALATWGSTVFHFGGYALLAILFAWTLSRRGRHRPWLAIAAAVGYGGLLETLQFLVPGRMPSGLDLGINLAGAVAGGVSLWGVACTMARRRRPGQEAVGSH</sequence>
<feature type="transmembrane region" description="Helical" evidence="1">
    <location>
        <begin position="114"/>
        <end position="134"/>
    </location>
</feature>
<reference evidence="3" key="1">
    <citation type="submission" date="2018-05" db="EMBL/GenBank/DDBJ databases">
        <authorList>
            <person name="Hao L."/>
        </authorList>
    </citation>
    <scope>NUCLEOTIDE SEQUENCE [LARGE SCALE GENOMIC DNA]</scope>
</reference>
<keyword evidence="1" id="KW-0812">Transmembrane</keyword>
<feature type="transmembrane region" description="Helical" evidence="1">
    <location>
        <begin position="49"/>
        <end position="70"/>
    </location>
</feature>
<feature type="transmembrane region" description="Helical" evidence="1">
    <location>
        <begin position="20"/>
        <end position="37"/>
    </location>
</feature>
<keyword evidence="1" id="KW-1133">Transmembrane helix</keyword>
<gene>
    <name evidence="2" type="ORF">BARAN1_0626</name>
</gene>
<evidence type="ECO:0008006" key="4">
    <source>
        <dbReference type="Google" id="ProtNLM"/>
    </source>
</evidence>
<dbReference type="Proteomes" id="UP000249818">
    <property type="component" value="Chromosome BARAN1"/>
</dbReference>
<organism evidence="2 3">
    <name type="scientific">Candidatus Bipolaricaulis anaerobius</name>
    <dbReference type="NCBI Taxonomy" id="2026885"/>
    <lineage>
        <taxon>Bacteria</taxon>
        <taxon>Candidatus Bipolaricaulota</taxon>
        <taxon>Candidatus Bipolaricaulia</taxon>
        <taxon>Candidatus Bipolaricaulales</taxon>
        <taxon>Candidatus Bipolaricaulaceae</taxon>
        <taxon>Candidatus Bipolaricaulis</taxon>
    </lineage>
</organism>
<dbReference type="NCBIfam" id="NF037970">
    <property type="entry name" value="vanZ_1"/>
    <property type="match status" value="1"/>
</dbReference>